<evidence type="ECO:0000256" key="2">
    <source>
        <dbReference type="ARBA" id="ARBA00022723"/>
    </source>
</evidence>
<dbReference type="Pfam" id="PF13913">
    <property type="entry name" value="zf-C2HC_2"/>
    <property type="match status" value="2"/>
</dbReference>
<reference evidence="10" key="2">
    <citation type="submission" date="2025-08" db="UniProtKB">
        <authorList>
            <consortium name="Ensembl"/>
        </authorList>
    </citation>
    <scope>IDENTIFICATION</scope>
</reference>
<keyword evidence="3 6" id="KW-0863">Zinc-finger</keyword>
<reference evidence="10" key="3">
    <citation type="submission" date="2025-09" db="UniProtKB">
        <authorList>
            <consortium name="Ensembl"/>
        </authorList>
    </citation>
    <scope>IDENTIFICATION</scope>
</reference>
<evidence type="ECO:0000256" key="6">
    <source>
        <dbReference type="PROSITE-ProRule" id="PRU01371"/>
    </source>
</evidence>
<feature type="domain" description="C2HC/C3H-type" evidence="9">
    <location>
        <begin position="353"/>
        <end position="382"/>
    </location>
</feature>
<reference evidence="11" key="1">
    <citation type="submission" date="2011-12" db="EMBL/GenBank/DDBJ databases">
        <title>The Draft Genome of Lepisosteus oculatus.</title>
        <authorList>
            <consortium name="The Broad Institute Genome Assembly &amp; Analysis Group"/>
            <consortium name="Computational R&amp;D Group"/>
            <consortium name="and Sequencing Platform"/>
            <person name="Di Palma F."/>
            <person name="Alfoldi J."/>
            <person name="Johnson J."/>
            <person name="Berlin A."/>
            <person name="Gnerre S."/>
            <person name="Jaffe D."/>
            <person name="MacCallum I."/>
            <person name="Young S."/>
            <person name="Walker B.J."/>
            <person name="Lander E.S."/>
            <person name="Lindblad-Toh K."/>
        </authorList>
    </citation>
    <scope>NUCLEOTIDE SEQUENCE [LARGE SCALE GENOMIC DNA]</scope>
</reference>
<dbReference type="FunCoup" id="W5MWQ8">
    <property type="interactions" value="46"/>
</dbReference>
<keyword evidence="4" id="KW-0862">Zinc</keyword>
<name>W5MWQ8_LEPOC</name>
<dbReference type="PROSITE" id="PS52027">
    <property type="entry name" value="ZF_C2HC_C3H"/>
    <property type="match status" value="2"/>
</dbReference>
<evidence type="ECO:0000256" key="8">
    <source>
        <dbReference type="SAM" id="MobiDB-lite"/>
    </source>
</evidence>
<dbReference type="InParanoid" id="W5MWQ8"/>
<evidence type="ECO:0000256" key="5">
    <source>
        <dbReference type="ARBA" id="ARBA00023054"/>
    </source>
</evidence>
<organism evidence="10 11">
    <name type="scientific">Lepisosteus oculatus</name>
    <name type="common">Spotted gar</name>
    <dbReference type="NCBI Taxonomy" id="7918"/>
    <lineage>
        <taxon>Eukaryota</taxon>
        <taxon>Metazoa</taxon>
        <taxon>Chordata</taxon>
        <taxon>Craniata</taxon>
        <taxon>Vertebrata</taxon>
        <taxon>Euteleostomi</taxon>
        <taxon>Actinopterygii</taxon>
        <taxon>Neopterygii</taxon>
        <taxon>Holostei</taxon>
        <taxon>Semionotiformes</taxon>
        <taxon>Lepisosteidae</taxon>
        <taxon>Lepisosteus</taxon>
    </lineage>
</organism>
<feature type="region of interest" description="Disordered" evidence="8">
    <location>
        <begin position="268"/>
        <end position="289"/>
    </location>
</feature>
<keyword evidence="5 7" id="KW-0175">Coiled coil</keyword>
<dbReference type="STRING" id="7918.ENSLOCP00000012817"/>
<evidence type="ECO:0000313" key="11">
    <source>
        <dbReference type="Proteomes" id="UP000018468"/>
    </source>
</evidence>
<comment type="similarity">
    <text evidence="1">Belongs to the ZC2HC1 family.</text>
</comment>
<evidence type="ECO:0000256" key="3">
    <source>
        <dbReference type="ARBA" id="ARBA00022771"/>
    </source>
</evidence>
<evidence type="ECO:0000256" key="4">
    <source>
        <dbReference type="ARBA" id="ARBA00022833"/>
    </source>
</evidence>
<evidence type="ECO:0000256" key="1">
    <source>
        <dbReference type="ARBA" id="ARBA00010843"/>
    </source>
</evidence>
<feature type="compositionally biased region" description="Basic and acidic residues" evidence="8">
    <location>
        <begin position="155"/>
        <end position="173"/>
    </location>
</feature>
<feature type="region of interest" description="Disordered" evidence="8">
    <location>
        <begin position="64"/>
        <end position="99"/>
    </location>
</feature>
<dbReference type="PANTHER" id="PTHR14649">
    <property type="entry name" value="ZINC FINGER C2HC DOMAIN-CONTAINING PROTEIN 1C"/>
    <property type="match status" value="1"/>
</dbReference>
<dbReference type="Bgee" id="ENSLOCG00000010457">
    <property type="expression patterns" value="Expressed in testis and 5 other cell types or tissues"/>
</dbReference>
<keyword evidence="11" id="KW-1185">Reference proteome</keyword>
<dbReference type="InterPro" id="IPR026104">
    <property type="entry name" value="ZNF_C2HC_dom_1C"/>
</dbReference>
<protein>
    <submittedName>
        <fullName evidence="10">Zinc finger C2HC-type containing 1C</fullName>
    </submittedName>
</protein>
<feature type="coiled-coil region" evidence="7">
    <location>
        <begin position="184"/>
        <end position="233"/>
    </location>
</feature>
<proteinExistence type="inferred from homology"/>
<dbReference type="PANTHER" id="PTHR14649:SF1">
    <property type="entry name" value="ZINC FINGER C2HC DOMAIN-CONTAINING PROTEIN 1C"/>
    <property type="match status" value="1"/>
</dbReference>
<dbReference type="GO" id="GO:0008270">
    <property type="term" value="F:zinc ion binding"/>
    <property type="evidence" value="ECO:0007669"/>
    <property type="project" value="UniProtKB-KW"/>
</dbReference>
<evidence type="ECO:0000313" key="10">
    <source>
        <dbReference type="Ensembl" id="ENSLOCP00000012817.1"/>
    </source>
</evidence>
<dbReference type="OMA" id="WGRSQEN"/>
<feature type="compositionally biased region" description="Basic and acidic residues" evidence="8">
    <location>
        <begin position="137"/>
        <end position="148"/>
    </location>
</feature>
<dbReference type="Ensembl" id="ENSLOCT00000012843.1">
    <property type="protein sequence ID" value="ENSLOCP00000012817.1"/>
    <property type="gene ID" value="ENSLOCG00000010457.1"/>
</dbReference>
<evidence type="ECO:0000259" key="9">
    <source>
        <dbReference type="PROSITE" id="PS52027"/>
    </source>
</evidence>
<feature type="compositionally biased region" description="Pro residues" evidence="8">
    <location>
        <begin position="482"/>
        <end position="491"/>
    </location>
</feature>
<feature type="domain" description="C2HC/C3H-type" evidence="9">
    <location>
        <begin position="453"/>
        <end position="482"/>
    </location>
</feature>
<dbReference type="AlphaFoldDB" id="W5MWQ8"/>
<dbReference type="InterPro" id="IPR049899">
    <property type="entry name" value="Znf_C2HC_C3H"/>
</dbReference>
<dbReference type="GeneTree" id="ENSGT00940000160947"/>
<keyword evidence="2" id="KW-0479">Metal-binding</keyword>
<dbReference type="Proteomes" id="UP000018468">
    <property type="component" value="Linkage group LG7"/>
</dbReference>
<dbReference type="EMBL" id="AHAT01003763">
    <property type="status" value="NOT_ANNOTATED_CDS"/>
    <property type="molecule type" value="Genomic_DNA"/>
</dbReference>
<evidence type="ECO:0000256" key="7">
    <source>
        <dbReference type="SAM" id="Coils"/>
    </source>
</evidence>
<accession>W5MWQ8</accession>
<feature type="region of interest" description="Disordered" evidence="8">
    <location>
        <begin position="431"/>
        <end position="491"/>
    </location>
</feature>
<dbReference type="Gene3D" id="3.30.160.60">
    <property type="entry name" value="Classic Zinc Finger"/>
    <property type="match status" value="1"/>
</dbReference>
<dbReference type="eggNOG" id="KOG3940">
    <property type="taxonomic scope" value="Eukaryota"/>
</dbReference>
<dbReference type="HOGENOM" id="CLU_039058_0_0_1"/>
<sequence length="491" mass="56007">PGGRNPALHPSKLQLLQSNFQQKLGEEKEKKLIALYRQQQQAVLQKARIGSQHDQQSALQTMANNRGGTGLHREHRSAGNLPRNGHLHHVAPGKKTAGVDRSCPLKPVYHRKAFSLNHIFSPGAPRNIPVAPSLPADHPEGSHLQVDRRHPRARIPRDKTSPLDVAHTPDENSSRVNLSGLHWLQGEQRRLAEVEANLAEEIRRKELLLRAKLKRTEEELRRIQIEMEDSDEEEEWEDKQPVDARRKTQVLPLIENNTELHTQSLLNHSSSAPSHFKKHEKASNAGQSQDVPYRYETHVRNQGKHAEPIPLDSRIPQASYEMSNGNCAEERLPQGSGDLSPRRFPLSVEEAPQLLPCTLCNRTFAAERLEKHRRVCEKMQNSRRKVFDSSKHRAKGTDLEQYINLKKKSTTPEVPPKRSTWRQKHEAFVRNVRQASEVQEDLPPPPPTGDNPDYVPCPHCGRRFAPRPAERHIPLCQNLRSRPPPPPPRRR</sequence>
<feature type="region of interest" description="Disordered" evidence="8">
    <location>
        <begin position="129"/>
        <end position="174"/>
    </location>
</feature>